<dbReference type="Gene3D" id="1.10.4160.10">
    <property type="entry name" value="Hydantoin permease"/>
    <property type="match status" value="1"/>
</dbReference>
<organism evidence="7">
    <name type="scientific">Arundo donax</name>
    <name type="common">Giant reed</name>
    <name type="synonym">Donax arundinaceus</name>
    <dbReference type="NCBI Taxonomy" id="35708"/>
    <lineage>
        <taxon>Eukaryota</taxon>
        <taxon>Viridiplantae</taxon>
        <taxon>Streptophyta</taxon>
        <taxon>Embryophyta</taxon>
        <taxon>Tracheophyta</taxon>
        <taxon>Spermatophyta</taxon>
        <taxon>Magnoliopsida</taxon>
        <taxon>Liliopsida</taxon>
        <taxon>Poales</taxon>
        <taxon>Poaceae</taxon>
        <taxon>PACMAD clade</taxon>
        <taxon>Arundinoideae</taxon>
        <taxon>Arundineae</taxon>
        <taxon>Arundo</taxon>
    </lineage>
</organism>
<dbReference type="PANTHER" id="PTHR30618:SF0">
    <property type="entry name" value="PURINE-URACIL PERMEASE NCS1"/>
    <property type="match status" value="1"/>
</dbReference>
<evidence type="ECO:0000256" key="2">
    <source>
        <dbReference type="ARBA" id="ARBA00008974"/>
    </source>
</evidence>
<dbReference type="EMBL" id="GBRH01259784">
    <property type="protein sequence ID" value="JAD38111.1"/>
    <property type="molecule type" value="Transcribed_RNA"/>
</dbReference>
<keyword evidence="4 6" id="KW-1133">Transmembrane helix</keyword>
<comment type="similarity">
    <text evidence="2">Belongs to the purine-cytosine permease (2.A.39) family.</text>
</comment>
<evidence type="ECO:0000256" key="6">
    <source>
        <dbReference type="SAM" id="Phobius"/>
    </source>
</evidence>
<evidence type="ECO:0000256" key="4">
    <source>
        <dbReference type="ARBA" id="ARBA00022989"/>
    </source>
</evidence>
<accession>A0A0A8ZH61</accession>
<keyword evidence="3 6" id="KW-0812">Transmembrane</keyword>
<name>A0A0A8ZH61_ARUDO</name>
<comment type="subcellular location">
    <subcellularLocation>
        <location evidence="1">Membrane</location>
        <topology evidence="1">Multi-pass membrane protein</topology>
    </subcellularLocation>
</comment>
<protein>
    <submittedName>
        <fullName evidence="7">Uncharacterized protein</fullName>
    </submittedName>
</protein>
<sequence length="108" mass="11662">MGPIGGIILADHYVVRRTALDVDALYSEDRDSPYYFQGGFNVTAMVAMVAGVVPIVPGFLQKIGALPSAPKAFATAYNNAWFVSFLVAGAVYCLLCRRSGAQVKHQYD</sequence>
<evidence type="ECO:0000256" key="5">
    <source>
        <dbReference type="ARBA" id="ARBA00023136"/>
    </source>
</evidence>
<evidence type="ECO:0000256" key="1">
    <source>
        <dbReference type="ARBA" id="ARBA00004141"/>
    </source>
</evidence>
<dbReference type="PANTHER" id="PTHR30618">
    <property type="entry name" value="NCS1 FAMILY PURINE/PYRIMIDINE TRANSPORTER"/>
    <property type="match status" value="1"/>
</dbReference>
<dbReference type="GO" id="GO:0015205">
    <property type="term" value="F:nucleobase transmembrane transporter activity"/>
    <property type="evidence" value="ECO:0007669"/>
    <property type="project" value="TreeGrafter"/>
</dbReference>
<reference evidence="7" key="2">
    <citation type="journal article" date="2015" name="Data Brief">
        <title>Shoot transcriptome of the giant reed, Arundo donax.</title>
        <authorList>
            <person name="Barrero R.A."/>
            <person name="Guerrero F.D."/>
            <person name="Moolhuijzen P."/>
            <person name="Goolsby J.A."/>
            <person name="Tidwell J."/>
            <person name="Bellgard S.E."/>
            <person name="Bellgard M.I."/>
        </authorList>
    </citation>
    <scope>NUCLEOTIDE SEQUENCE</scope>
    <source>
        <tissue evidence="7">Shoot tissue taken approximately 20 cm above the soil surface</tissue>
    </source>
</reference>
<reference evidence="7" key="1">
    <citation type="submission" date="2014-09" db="EMBL/GenBank/DDBJ databases">
        <authorList>
            <person name="Magalhaes I.L.F."/>
            <person name="Oliveira U."/>
            <person name="Santos F.R."/>
            <person name="Vidigal T.H.D.A."/>
            <person name="Brescovit A.D."/>
            <person name="Santos A.J."/>
        </authorList>
    </citation>
    <scope>NUCLEOTIDE SEQUENCE</scope>
    <source>
        <tissue evidence="7">Shoot tissue taken approximately 20 cm above the soil surface</tissue>
    </source>
</reference>
<dbReference type="InterPro" id="IPR045225">
    <property type="entry name" value="Uracil/uridine/allantoin_perm"/>
</dbReference>
<dbReference type="Pfam" id="PF02133">
    <property type="entry name" value="Transp_cyt_pur"/>
    <property type="match status" value="1"/>
</dbReference>
<evidence type="ECO:0000313" key="7">
    <source>
        <dbReference type="EMBL" id="JAD38111.1"/>
    </source>
</evidence>
<dbReference type="AlphaFoldDB" id="A0A0A8ZH61"/>
<feature type="transmembrane region" description="Helical" evidence="6">
    <location>
        <begin position="34"/>
        <end position="56"/>
    </location>
</feature>
<keyword evidence="5 6" id="KW-0472">Membrane</keyword>
<evidence type="ECO:0000256" key="3">
    <source>
        <dbReference type="ARBA" id="ARBA00022692"/>
    </source>
</evidence>
<dbReference type="InterPro" id="IPR001248">
    <property type="entry name" value="Pur-cyt_permease"/>
</dbReference>
<dbReference type="GO" id="GO:0005886">
    <property type="term" value="C:plasma membrane"/>
    <property type="evidence" value="ECO:0007669"/>
    <property type="project" value="TreeGrafter"/>
</dbReference>
<proteinExistence type="inferred from homology"/>
<feature type="transmembrane region" description="Helical" evidence="6">
    <location>
        <begin position="76"/>
        <end position="95"/>
    </location>
</feature>